<proteinExistence type="predicted"/>
<dbReference type="KEGG" id="mya:MORIYA_4193"/>
<dbReference type="GO" id="GO:0016747">
    <property type="term" value="F:acyltransferase activity, transferring groups other than amino-acyl groups"/>
    <property type="evidence" value="ECO:0007669"/>
    <property type="project" value="InterPro"/>
</dbReference>
<evidence type="ECO:0000313" key="4">
    <source>
        <dbReference type="EMBL" id="SQD80645.1"/>
    </source>
</evidence>
<dbReference type="OrthoDB" id="9792929at2"/>
<dbReference type="Pfam" id="PF00583">
    <property type="entry name" value="Acetyltransf_1"/>
    <property type="match status" value="1"/>
</dbReference>
<accession>A0A330M2F3</accession>
<dbReference type="InterPro" id="IPR000182">
    <property type="entry name" value="GNAT_dom"/>
</dbReference>
<evidence type="ECO:0000256" key="2">
    <source>
        <dbReference type="ARBA" id="ARBA00023315"/>
    </source>
</evidence>
<dbReference type="Gene3D" id="3.40.630.30">
    <property type="match status" value="1"/>
</dbReference>
<evidence type="ECO:0000256" key="1">
    <source>
        <dbReference type="ARBA" id="ARBA00022679"/>
    </source>
</evidence>
<gene>
    <name evidence="4" type="ORF">MORIYA_4193</name>
</gene>
<dbReference type="SUPFAM" id="SSF55729">
    <property type="entry name" value="Acyl-CoA N-acyltransferases (Nat)"/>
    <property type="match status" value="1"/>
</dbReference>
<sequence length="149" mass="16973">MHIKKASLEELNDLVSLFDQYMVFYKQPSAPQKYRPYLGERLMNNDATVFIAYNKAGEAMGFVLNYHSFSSVSLGKIMVLNDLFIAPAYRRQGLANELIHRVVREAKNTGAIRVDLNTAQDNFSAQALYEKLGFVKDTEYFSYRLAVSA</sequence>
<keyword evidence="5" id="KW-1185">Reference proteome</keyword>
<dbReference type="InterPro" id="IPR016181">
    <property type="entry name" value="Acyl_CoA_acyltransferase"/>
</dbReference>
<dbReference type="CDD" id="cd04301">
    <property type="entry name" value="NAT_SF"/>
    <property type="match status" value="1"/>
</dbReference>
<dbReference type="Proteomes" id="UP000250163">
    <property type="component" value="Chromosome MORIYA"/>
</dbReference>
<protein>
    <submittedName>
        <fullName evidence="4">Putative acetyltransferase</fullName>
    </submittedName>
</protein>
<organism evidence="4 5">
    <name type="scientific">Moritella yayanosii</name>
    <dbReference type="NCBI Taxonomy" id="69539"/>
    <lineage>
        <taxon>Bacteria</taxon>
        <taxon>Pseudomonadati</taxon>
        <taxon>Pseudomonadota</taxon>
        <taxon>Gammaproteobacteria</taxon>
        <taxon>Alteromonadales</taxon>
        <taxon>Moritellaceae</taxon>
        <taxon>Moritella</taxon>
    </lineage>
</organism>
<keyword evidence="2" id="KW-0012">Acyltransferase</keyword>
<dbReference type="AlphaFoldDB" id="A0A330M2F3"/>
<name>A0A330M2F3_9GAMM</name>
<keyword evidence="1 4" id="KW-0808">Transferase</keyword>
<feature type="domain" description="N-acetyltransferase" evidence="3">
    <location>
        <begin position="1"/>
        <end position="149"/>
    </location>
</feature>
<reference evidence="5" key="1">
    <citation type="submission" date="2018-05" db="EMBL/GenBank/DDBJ databases">
        <authorList>
            <person name="Cea G.-C."/>
            <person name="William W."/>
        </authorList>
    </citation>
    <scope>NUCLEOTIDE SEQUENCE [LARGE SCALE GENOMIC DNA]</scope>
    <source>
        <strain evidence="5">DB21MT 5</strain>
    </source>
</reference>
<dbReference type="InterPro" id="IPR050832">
    <property type="entry name" value="Bact_Acetyltransf"/>
</dbReference>
<evidence type="ECO:0000259" key="3">
    <source>
        <dbReference type="PROSITE" id="PS51186"/>
    </source>
</evidence>
<dbReference type="PROSITE" id="PS51186">
    <property type="entry name" value="GNAT"/>
    <property type="match status" value="1"/>
</dbReference>
<evidence type="ECO:0000313" key="5">
    <source>
        <dbReference type="Proteomes" id="UP000250163"/>
    </source>
</evidence>
<dbReference type="PANTHER" id="PTHR43877">
    <property type="entry name" value="AMINOALKYLPHOSPHONATE N-ACETYLTRANSFERASE-RELATED-RELATED"/>
    <property type="match status" value="1"/>
</dbReference>
<dbReference type="PANTHER" id="PTHR43877:SF2">
    <property type="entry name" value="AMINOALKYLPHOSPHONATE N-ACETYLTRANSFERASE-RELATED"/>
    <property type="match status" value="1"/>
</dbReference>
<dbReference type="RefSeq" id="WP_112718118.1">
    <property type="nucleotide sequence ID" value="NZ_LS483250.1"/>
</dbReference>
<dbReference type="EMBL" id="LS483250">
    <property type="protein sequence ID" value="SQD80645.1"/>
    <property type="molecule type" value="Genomic_DNA"/>
</dbReference>